<dbReference type="GO" id="GO:0005886">
    <property type="term" value="C:plasma membrane"/>
    <property type="evidence" value="ECO:0007669"/>
    <property type="project" value="UniProtKB-SubCell"/>
</dbReference>
<protein>
    <submittedName>
        <fullName evidence="9">MFS transporter, DHA2 family, multidrug resistance protein</fullName>
    </submittedName>
</protein>
<reference evidence="10" key="1">
    <citation type="submission" date="2016-10" db="EMBL/GenBank/DDBJ databases">
        <authorList>
            <person name="Varghese N."/>
        </authorList>
    </citation>
    <scope>NUCLEOTIDE SEQUENCE [LARGE SCALE GENOMIC DNA]</scope>
    <source>
        <strain evidence="10">GAS106B</strain>
    </source>
</reference>
<evidence type="ECO:0000259" key="8">
    <source>
        <dbReference type="PROSITE" id="PS50850"/>
    </source>
</evidence>
<gene>
    <name evidence="9" type="ORF">SAMN05443245_7683</name>
</gene>
<comment type="subcellular location">
    <subcellularLocation>
        <location evidence="1">Cell membrane</location>
        <topology evidence="1">Multi-pass membrane protein</topology>
    </subcellularLocation>
</comment>
<dbReference type="CDD" id="cd17321">
    <property type="entry name" value="MFS_MMR_MDR_like"/>
    <property type="match status" value="1"/>
</dbReference>
<dbReference type="InterPro" id="IPR020846">
    <property type="entry name" value="MFS_dom"/>
</dbReference>
<feature type="transmembrane region" description="Helical" evidence="7">
    <location>
        <begin position="120"/>
        <end position="140"/>
    </location>
</feature>
<sequence>MDAARLSGHKPGVPGPCRSNQSRLILVLVLLMEGGDERGGTACAVELFDRRETGLKSELPALEGRNEATATDGLPAAQRLLAQATISISMALALLDSSVANVALPMIAVDLHSGASTSIWVINGYQLALAVCLLPFAALGEKHGYRTVYRSGLVLFTLSSLACALSHSMLALTLCRVVQGVGAAGVMSVNTALLRYIMPRDRLGSAIGINALVASTAVTIGPTVAGAILSVGSWPWLFLINVPLGIVAGLLARRNLPDNDRNHRAFDVYGALLGAVMIGAMITSVESLGHGMRWPGIAGQVVVCAIAGVLLVRREASKKRPQFPFDLLRIRLFSLSLGASAGAFAAQMMASTALPFYLHGTLGYSPGAIGLLMTPWPLVSAIVSPLAGRLSDRISPSLLGGLGLATMAVGLVCIATLSVSPHPHDIVWSMMICGAGFGLFQSPNNRAMIGAAPKSRSGAASGMLGTARLSGQALGTAIVALVLDRMHVHGVAVALICGAVLAGGACIVSLTRLGVSPMQSVG</sequence>
<evidence type="ECO:0000256" key="5">
    <source>
        <dbReference type="ARBA" id="ARBA00022989"/>
    </source>
</evidence>
<accession>A0A1H1JZJ0</accession>
<keyword evidence="5 7" id="KW-1133">Transmembrane helix</keyword>
<feature type="transmembrane region" description="Helical" evidence="7">
    <location>
        <begin position="152"/>
        <end position="171"/>
    </location>
</feature>
<keyword evidence="3" id="KW-1003">Cell membrane</keyword>
<dbReference type="AlphaFoldDB" id="A0A1H1JZJ0"/>
<evidence type="ECO:0000256" key="7">
    <source>
        <dbReference type="SAM" id="Phobius"/>
    </source>
</evidence>
<dbReference type="EMBL" id="FNKP01000004">
    <property type="protein sequence ID" value="SDR55423.1"/>
    <property type="molecule type" value="Genomic_DNA"/>
</dbReference>
<evidence type="ECO:0000256" key="2">
    <source>
        <dbReference type="ARBA" id="ARBA00022448"/>
    </source>
</evidence>
<evidence type="ECO:0000256" key="1">
    <source>
        <dbReference type="ARBA" id="ARBA00004651"/>
    </source>
</evidence>
<evidence type="ECO:0000256" key="3">
    <source>
        <dbReference type="ARBA" id="ARBA00022475"/>
    </source>
</evidence>
<evidence type="ECO:0000256" key="6">
    <source>
        <dbReference type="ARBA" id="ARBA00023136"/>
    </source>
</evidence>
<feature type="transmembrane region" description="Helical" evidence="7">
    <location>
        <begin position="88"/>
        <end position="108"/>
    </location>
</feature>
<feature type="transmembrane region" description="Helical" evidence="7">
    <location>
        <begin position="489"/>
        <end position="510"/>
    </location>
</feature>
<feature type="transmembrane region" description="Helical" evidence="7">
    <location>
        <begin position="332"/>
        <end position="358"/>
    </location>
</feature>
<dbReference type="InterPro" id="IPR036259">
    <property type="entry name" value="MFS_trans_sf"/>
</dbReference>
<evidence type="ECO:0000313" key="9">
    <source>
        <dbReference type="EMBL" id="SDR55423.1"/>
    </source>
</evidence>
<evidence type="ECO:0000313" key="10">
    <source>
        <dbReference type="Proteomes" id="UP000183487"/>
    </source>
</evidence>
<evidence type="ECO:0000256" key="4">
    <source>
        <dbReference type="ARBA" id="ARBA00022692"/>
    </source>
</evidence>
<organism evidence="9 10">
    <name type="scientific">Paraburkholderia fungorum</name>
    <dbReference type="NCBI Taxonomy" id="134537"/>
    <lineage>
        <taxon>Bacteria</taxon>
        <taxon>Pseudomonadati</taxon>
        <taxon>Pseudomonadota</taxon>
        <taxon>Betaproteobacteria</taxon>
        <taxon>Burkholderiales</taxon>
        <taxon>Burkholderiaceae</taxon>
        <taxon>Paraburkholderia</taxon>
    </lineage>
</organism>
<dbReference type="PANTHER" id="PTHR42718">
    <property type="entry name" value="MAJOR FACILITATOR SUPERFAMILY MULTIDRUG TRANSPORTER MFSC"/>
    <property type="match status" value="1"/>
</dbReference>
<name>A0A1H1JZJ0_9BURK</name>
<proteinExistence type="predicted"/>
<feature type="domain" description="Major facilitator superfamily (MFS) profile" evidence="8">
    <location>
        <begin position="82"/>
        <end position="522"/>
    </location>
</feature>
<dbReference type="Gene3D" id="1.20.1250.20">
    <property type="entry name" value="MFS general substrate transporter like domains"/>
    <property type="match status" value="1"/>
</dbReference>
<keyword evidence="2" id="KW-0813">Transport</keyword>
<keyword evidence="10" id="KW-1185">Reference proteome</keyword>
<dbReference type="Proteomes" id="UP000183487">
    <property type="component" value="Unassembled WGS sequence"/>
</dbReference>
<feature type="transmembrane region" description="Helical" evidence="7">
    <location>
        <begin position="264"/>
        <end position="282"/>
    </location>
</feature>
<feature type="transmembrane region" description="Helical" evidence="7">
    <location>
        <begin position="398"/>
        <end position="420"/>
    </location>
</feature>
<feature type="transmembrane region" description="Helical" evidence="7">
    <location>
        <begin position="209"/>
        <end position="228"/>
    </location>
</feature>
<keyword evidence="6 7" id="KW-0472">Membrane</keyword>
<feature type="transmembrane region" description="Helical" evidence="7">
    <location>
        <begin position="364"/>
        <end position="386"/>
    </location>
</feature>
<dbReference type="SUPFAM" id="SSF103473">
    <property type="entry name" value="MFS general substrate transporter"/>
    <property type="match status" value="1"/>
</dbReference>
<dbReference type="PROSITE" id="PS50850">
    <property type="entry name" value="MFS"/>
    <property type="match status" value="1"/>
</dbReference>
<dbReference type="PANTHER" id="PTHR42718:SF46">
    <property type="entry name" value="BLR6921 PROTEIN"/>
    <property type="match status" value="1"/>
</dbReference>
<keyword evidence="4 7" id="KW-0812">Transmembrane</keyword>
<dbReference type="Gene3D" id="1.20.1720.10">
    <property type="entry name" value="Multidrug resistance protein D"/>
    <property type="match status" value="1"/>
</dbReference>
<dbReference type="InterPro" id="IPR011701">
    <property type="entry name" value="MFS"/>
</dbReference>
<dbReference type="Pfam" id="PF07690">
    <property type="entry name" value="MFS_1"/>
    <property type="match status" value="1"/>
</dbReference>
<dbReference type="GO" id="GO:0022857">
    <property type="term" value="F:transmembrane transporter activity"/>
    <property type="evidence" value="ECO:0007669"/>
    <property type="project" value="InterPro"/>
</dbReference>
<feature type="transmembrane region" description="Helical" evidence="7">
    <location>
        <begin position="294"/>
        <end position="312"/>
    </location>
</feature>
<feature type="transmembrane region" description="Helical" evidence="7">
    <location>
        <begin position="177"/>
        <end position="197"/>
    </location>
</feature>
<feature type="transmembrane region" description="Helical" evidence="7">
    <location>
        <begin position="234"/>
        <end position="252"/>
    </location>
</feature>